<accession>A0ABV2HUZ8</accession>
<evidence type="ECO:0000313" key="1">
    <source>
        <dbReference type="EMBL" id="MET3593987.1"/>
    </source>
</evidence>
<dbReference type="Proteomes" id="UP001549036">
    <property type="component" value="Unassembled WGS sequence"/>
</dbReference>
<name>A0ABV2HUZ8_9HYPH</name>
<dbReference type="EMBL" id="JBEPLM010000005">
    <property type="protein sequence ID" value="MET3593987.1"/>
    <property type="molecule type" value="Genomic_DNA"/>
</dbReference>
<protein>
    <submittedName>
        <fullName evidence="1">Uncharacterized protein</fullName>
    </submittedName>
</protein>
<organism evidence="1 2">
    <name type="scientific">Mesorhizobium shonense</name>
    <dbReference type="NCBI Taxonomy" id="1209948"/>
    <lineage>
        <taxon>Bacteria</taxon>
        <taxon>Pseudomonadati</taxon>
        <taxon>Pseudomonadota</taxon>
        <taxon>Alphaproteobacteria</taxon>
        <taxon>Hyphomicrobiales</taxon>
        <taxon>Phyllobacteriaceae</taxon>
        <taxon>Mesorhizobium</taxon>
    </lineage>
</organism>
<keyword evidence="2" id="KW-1185">Reference proteome</keyword>
<sequence length="39" mass="4379">MQMEAVGLEQEGSQQHPSPNFVELKFVCFCDLAPLGIRE</sequence>
<evidence type="ECO:0000313" key="2">
    <source>
        <dbReference type="Proteomes" id="UP001549036"/>
    </source>
</evidence>
<gene>
    <name evidence="1" type="ORF">ABID26_003389</name>
</gene>
<comment type="caution">
    <text evidence="1">The sequence shown here is derived from an EMBL/GenBank/DDBJ whole genome shotgun (WGS) entry which is preliminary data.</text>
</comment>
<reference evidence="1 2" key="1">
    <citation type="submission" date="2024-06" db="EMBL/GenBank/DDBJ databases">
        <title>Genomic Encyclopedia of Type Strains, Phase IV (KMG-IV): sequencing the most valuable type-strain genomes for metagenomic binning, comparative biology and taxonomic classification.</title>
        <authorList>
            <person name="Goeker M."/>
        </authorList>
    </citation>
    <scope>NUCLEOTIDE SEQUENCE [LARGE SCALE GENOMIC DNA]</scope>
    <source>
        <strain evidence="1 2">DSM 29846</strain>
    </source>
</reference>
<proteinExistence type="predicted"/>